<dbReference type="AlphaFoldDB" id="A0A1H7N5W7"/>
<feature type="domain" description="TadE-like" evidence="2">
    <location>
        <begin position="19"/>
        <end position="61"/>
    </location>
</feature>
<accession>A0A1H7N5W7</accession>
<dbReference type="STRING" id="1287727.SAMN05443999_10440"/>
<dbReference type="EMBL" id="FOAG01000004">
    <property type="protein sequence ID" value="SEL18699.1"/>
    <property type="molecule type" value="Genomic_DNA"/>
</dbReference>
<proteinExistence type="predicted"/>
<keyword evidence="1" id="KW-0472">Membrane</keyword>
<keyword evidence="1" id="KW-1133">Transmembrane helix</keyword>
<dbReference type="InterPro" id="IPR012495">
    <property type="entry name" value="TadE-like_dom"/>
</dbReference>
<evidence type="ECO:0000256" key="1">
    <source>
        <dbReference type="SAM" id="Phobius"/>
    </source>
</evidence>
<feature type="transmembrane region" description="Helical" evidence="1">
    <location>
        <begin position="21"/>
        <end position="40"/>
    </location>
</feature>
<sequence length="168" mass="17856">MGMRAILEKIRTFRRAEHGAALVEFGISLPLILVMSYGLIDTMRLFWSYQATIAGVRDATRYLARIAPGDICDSGPAIATFEPRLLTIVNSTIDGDGIAPPGISITGLSATLDCVNSLNLRQPVVPVATVTADLSMEMPFTGILTLIGGAGWGTITTAVQEQARVHGL</sequence>
<keyword evidence="4" id="KW-1185">Reference proteome</keyword>
<evidence type="ECO:0000313" key="4">
    <source>
        <dbReference type="Proteomes" id="UP000199582"/>
    </source>
</evidence>
<dbReference type="Proteomes" id="UP000199582">
    <property type="component" value="Unassembled WGS sequence"/>
</dbReference>
<keyword evidence="1" id="KW-0812">Transmembrane</keyword>
<reference evidence="3 4" key="1">
    <citation type="submission" date="2016-10" db="EMBL/GenBank/DDBJ databases">
        <authorList>
            <person name="de Groot N.N."/>
        </authorList>
    </citation>
    <scope>NUCLEOTIDE SEQUENCE [LARGE SCALE GENOMIC DNA]</scope>
    <source>
        <strain evidence="3 4">DSM 100674</strain>
    </source>
</reference>
<dbReference type="Pfam" id="PF07811">
    <property type="entry name" value="TadE"/>
    <property type="match status" value="1"/>
</dbReference>
<organism evidence="3 4">
    <name type="scientific">Roseovarius azorensis</name>
    <dbReference type="NCBI Taxonomy" id="1287727"/>
    <lineage>
        <taxon>Bacteria</taxon>
        <taxon>Pseudomonadati</taxon>
        <taxon>Pseudomonadota</taxon>
        <taxon>Alphaproteobacteria</taxon>
        <taxon>Rhodobacterales</taxon>
        <taxon>Roseobacteraceae</taxon>
        <taxon>Roseovarius</taxon>
    </lineage>
</organism>
<evidence type="ECO:0000313" key="3">
    <source>
        <dbReference type="EMBL" id="SEL18699.1"/>
    </source>
</evidence>
<gene>
    <name evidence="3" type="ORF">SAMN05443999_10440</name>
</gene>
<evidence type="ECO:0000259" key="2">
    <source>
        <dbReference type="Pfam" id="PF07811"/>
    </source>
</evidence>
<protein>
    <submittedName>
        <fullName evidence="3">Flp pilus assembly protein TadG</fullName>
    </submittedName>
</protein>
<name>A0A1H7N5W7_9RHOB</name>
<dbReference type="OrthoDB" id="7860729at2"/>